<evidence type="ECO:0000313" key="3">
    <source>
        <dbReference type="Proteomes" id="UP000569329"/>
    </source>
</evidence>
<reference evidence="2 3" key="1">
    <citation type="submission" date="2020-07" db="EMBL/GenBank/DDBJ databases">
        <title>Sequencing the genomes of 1000 actinobacteria strains.</title>
        <authorList>
            <person name="Klenk H.-P."/>
        </authorList>
    </citation>
    <scope>NUCLEOTIDE SEQUENCE [LARGE SCALE GENOMIC DNA]</scope>
    <source>
        <strain evidence="2 3">DSM 45975</strain>
    </source>
</reference>
<sequence length="147" mass="15309">MATSTGVAVALTGEKTQQVAAGSPPPAVEDHSYPGADRIEAETGIRLIEGDGHIVKVDCAKETPLIKVDSSTLGSSCYEVLGESGWLTMEIPKVYALEGDDHNLNAYVTTNGKTQAVDVGPGEYTPVGEGQQPPDNDPATLVELQAS</sequence>
<proteinExistence type="predicted"/>
<accession>A0A839DNC2</accession>
<dbReference type="EMBL" id="JACGWZ010000001">
    <property type="protein sequence ID" value="MBA8823462.1"/>
    <property type="molecule type" value="Genomic_DNA"/>
</dbReference>
<dbReference type="Proteomes" id="UP000569329">
    <property type="component" value="Unassembled WGS sequence"/>
</dbReference>
<dbReference type="AlphaFoldDB" id="A0A839DNC2"/>
<feature type="region of interest" description="Disordered" evidence="1">
    <location>
        <begin position="120"/>
        <end position="147"/>
    </location>
</feature>
<organism evidence="2 3">
    <name type="scientific">Halosaccharopolyspora lacisalsi</name>
    <dbReference type="NCBI Taxonomy" id="1000566"/>
    <lineage>
        <taxon>Bacteria</taxon>
        <taxon>Bacillati</taxon>
        <taxon>Actinomycetota</taxon>
        <taxon>Actinomycetes</taxon>
        <taxon>Pseudonocardiales</taxon>
        <taxon>Pseudonocardiaceae</taxon>
        <taxon>Halosaccharopolyspora</taxon>
    </lineage>
</organism>
<keyword evidence="3" id="KW-1185">Reference proteome</keyword>
<comment type="caution">
    <text evidence="2">The sequence shown here is derived from an EMBL/GenBank/DDBJ whole genome shotgun (WGS) entry which is preliminary data.</text>
</comment>
<protein>
    <recommendedName>
        <fullName evidence="4">Secreted protein</fullName>
    </recommendedName>
</protein>
<feature type="region of interest" description="Disordered" evidence="1">
    <location>
        <begin position="1"/>
        <end position="30"/>
    </location>
</feature>
<dbReference type="RefSeq" id="WP_182542766.1">
    <property type="nucleotide sequence ID" value="NZ_JACGWZ010000001.1"/>
</dbReference>
<evidence type="ECO:0000256" key="1">
    <source>
        <dbReference type="SAM" id="MobiDB-lite"/>
    </source>
</evidence>
<evidence type="ECO:0008006" key="4">
    <source>
        <dbReference type="Google" id="ProtNLM"/>
    </source>
</evidence>
<gene>
    <name evidence="2" type="ORF">FHX42_000791</name>
</gene>
<name>A0A839DNC2_9PSEU</name>
<evidence type="ECO:0000313" key="2">
    <source>
        <dbReference type="EMBL" id="MBA8823462.1"/>
    </source>
</evidence>